<name>A0ABS2L8G5_9MICO</name>
<dbReference type="PROSITE" id="PS51078">
    <property type="entry name" value="ICLR_ED"/>
    <property type="match status" value="1"/>
</dbReference>
<dbReference type="SUPFAM" id="SSF55781">
    <property type="entry name" value="GAF domain-like"/>
    <property type="match status" value="1"/>
</dbReference>
<accession>A0ABS2L8G5</accession>
<evidence type="ECO:0000256" key="3">
    <source>
        <dbReference type="ARBA" id="ARBA00023163"/>
    </source>
</evidence>
<keyword evidence="2 6" id="KW-0238">DNA-binding</keyword>
<evidence type="ECO:0000313" key="6">
    <source>
        <dbReference type="EMBL" id="MBM7473015.1"/>
    </source>
</evidence>
<evidence type="ECO:0000259" key="5">
    <source>
        <dbReference type="PROSITE" id="PS51078"/>
    </source>
</evidence>
<dbReference type="Gene3D" id="1.10.10.10">
    <property type="entry name" value="Winged helix-like DNA-binding domain superfamily/Winged helix DNA-binding domain"/>
    <property type="match status" value="1"/>
</dbReference>
<sequence>MAQILQSVSQALKIVVLLQEQPSLGVLDIARALDISSSSAHRLLATLVEANFVVQPQAGGKYALGPAMKGPSSEIERLIEVATPDLVALRDRSQETVHLAVIRGTDTHFVSAVESPRVMRVTSRVGRSLPAHTTAAGKLLLASLSDDELAELYRDHDFSGGTESSIGGLAGLRVEVRLAGARGYGRNLAESEHGVAALAVGLRDAQGRVFASLTVTGPDSLFNPAGTEALSDRERELLEMLTETAAHLESELAATRAGRVLAQGPATNPAASPIR</sequence>
<dbReference type="PANTHER" id="PTHR30136">
    <property type="entry name" value="HELIX-TURN-HELIX TRANSCRIPTIONAL REGULATOR, ICLR FAMILY"/>
    <property type="match status" value="1"/>
</dbReference>
<dbReference type="InterPro" id="IPR005471">
    <property type="entry name" value="Tscrpt_reg_IclR_N"/>
</dbReference>
<keyword evidence="3" id="KW-0804">Transcription</keyword>
<proteinExistence type="predicted"/>
<organism evidence="6 7">
    <name type="scientific">Subtercola frigoramans</name>
    <dbReference type="NCBI Taxonomy" id="120298"/>
    <lineage>
        <taxon>Bacteria</taxon>
        <taxon>Bacillati</taxon>
        <taxon>Actinomycetota</taxon>
        <taxon>Actinomycetes</taxon>
        <taxon>Micrococcales</taxon>
        <taxon>Microbacteriaceae</taxon>
        <taxon>Subtercola</taxon>
    </lineage>
</organism>
<dbReference type="InterPro" id="IPR036388">
    <property type="entry name" value="WH-like_DNA-bd_sf"/>
</dbReference>
<dbReference type="InterPro" id="IPR036390">
    <property type="entry name" value="WH_DNA-bd_sf"/>
</dbReference>
<dbReference type="EMBL" id="JAFBBU010000001">
    <property type="protein sequence ID" value="MBM7473015.1"/>
    <property type="molecule type" value="Genomic_DNA"/>
</dbReference>
<feature type="domain" description="IclR-ED" evidence="5">
    <location>
        <begin position="66"/>
        <end position="254"/>
    </location>
</feature>
<dbReference type="SMART" id="SM00346">
    <property type="entry name" value="HTH_ICLR"/>
    <property type="match status" value="1"/>
</dbReference>
<dbReference type="Pfam" id="PF01614">
    <property type="entry name" value="IclR_C"/>
    <property type="match status" value="1"/>
</dbReference>
<dbReference type="PROSITE" id="PS51077">
    <property type="entry name" value="HTH_ICLR"/>
    <property type="match status" value="1"/>
</dbReference>
<dbReference type="RefSeq" id="WP_205110158.1">
    <property type="nucleotide sequence ID" value="NZ_BAAAHT010000003.1"/>
</dbReference>
<reference evidence="6 7" key="1">
    <citation type="submission" date="2021-01" db="EMBL/GenBank/DDBJ databases">
        <title>Sequencing the genomes of 1000 actinobacteria strains.</title>
        <authorList>
            <person name="Klenk H.-P."/>
        </authorList>
    </citation>
    <scope>NUCLEOTIDE SEQUENCE [LARGE SCALE GENOMIC DNA]</scope>
    <source>
        <strain evidence="6 7">DSM 13057</strain>
    </source>
</reference>
<dbReference type="PANTHER" id="PTHR30136:SF35">
    <property type="entry name" value="HTH-TYPE TRANSCRIPTIONAL REGULATOR RV1719"/>
    <property type="match status" value="1"/>
</dbReference>
<dbReference type="InterPro" id="IPR050707">
    <property type="entry name" value="HTH_MetabolicPath_Reg"/>
</dbReference>
<keyword evidence="1" id="KW-0805">Transcription regulation</keyword>
<evidence type="ECO:0000256" key="2">
    <source>
        <dbReference type="ARBA" id="ARBA00023125"/>
    </source>
</evidence>
<protein>
    <submittedName>
        <fullName evidence="6">DNA-binding IclR family transcriptional regulator</fullName>
    </submittedName>
</protein>
<gene>
    <name evidence="6" type="ORF">JOE66_002649</name>
</gene>
<dbReference type="InterPro" id="IPR029016">
    <property type="entry name" value="GAF-like_dom_sf"/>
</dbReference>
<evidence type="ECO:0000256" key="1">
    <source>
        <dbReference type="ARBA" id="ARBA00023015"/>
    </source>
</evidence>
<dbReference type="Proteomes" id="UP000776164">
    <property type="component" value="Unassembled WGS sequence"/>
</dbReference>
<dbReference type="GO" id="GO:0003677">
    <property type="term" value="F:DNA binding"/>
    <property type="evidence" value="ECO:0007669"/>
    <property type="project" value="UniProtKB-KW"/>
</dbReference>
<comment type="caution">
    <text evidence="6">The sequence shown here is derived from an EMBL/GenBank/DDBJ whole genome shotgun (WGS) entry which is preliminary data.</text>
</comment>
<evidence type="ECO:0000313" key="7">
    <source>
        <dbReference type="Proteomes" id="UP000776164"/>
    </source>
</evidence>
<dbReference type="SUPFAM" id="SSF46785">
    <property type="entry name" value="Winged helix' DNA-binding domain"/>
    <property type="match status" value="1"/>
</dbReference>
<dbReference type="InterPro" id="IPR014757">
    <property type="entry name" value="Tscrpt_reg_IclR_C"/>
</dbReference>
<keyword evidence="7" id="KW-1185">Reference proteome</keyword>
<dbReference type="Gene3D" id="3.30.450.40">
    <property type="match status" value="1"/>
</dbReference>
<evidence type="ECO:0000259" key="4">
    <source>
        <dbReference type="PROSITE" id="PS51077"/>
    </source>
</evidence>
<feature type="domain" description="HTH iclR-type" evidence="4">
    <location>
        <begin position="5"/>
        <end position="66"/>
    </location>
</feature>
<dbReference type="Pfam" id="PF09339">
    <property type="entry name" value="HTH_IclR"/>
    <property type="match status" value="1"/>
</dbReference>